<accession>A0A1I5WPS6</accession>
<dbReference type="NCBIfam" id="TIGR00713">
    <property type="entry name" value="hemL"/>
    <property type="match status" value="1"/>
</dbReference>
<dbReference type="PANTHER" id="PTHR43713">
    <property type="entry name" value="GLUTAMATE-1-SEMIALDEHYDE 2,1-AMINOMUTASE"/>
    <property type="match status" value="1"/>
</dbReference>
<evidence type="ECO:0000256" key="7">
    <source>
        <dbReference type="ARBA" id="ARBA00023244"/>
    </source>
</evidence>
<dbReference type="HAMAP" id="MF_00375">
    <property type="entry name" value="HemL_aminotrans_3"/>
    <property type="match status" value="1"/>
</dbReference>
<dbReference type="InterPro" id="IPR004639">
    <property type="entry name" value="4pyrrol_synth_GluAld_NH2Trfase"/>
</dbReference>
<dbReference type="InterPro" id="IPR015421">
    <property type="entry name" value="PyrdxlP-dep_Trfase_major"/>
</dbReference>
<comment type="catalytic activity">
    <reaction evidence="1 8">
        <text>(S)-4-amino-5-oxopentanoate = 5-aminolevulinate</text>
        <dbReference type="Rhea" id="RHEA:14265"/>
        <dbReference type="ChEBI" id="CHEBI:57501"/>
        <dbReference type="ChEBI" id="CHEBI:356416"/>
        <dbReference type="EC" id="5.4.3.8"/>
    </reaction>
</comment>
<comment type="cofactor">
    <cofactor evidence="2 8">
        <name>pyridoxal 5'-phosphate</name>
        <dbReference type="ChEBI" id="CHEBI:597326"/>
    </cofactor>
</comment>
<keyword evidence="6 8" id="KW-0413">Isomerase</keyword>
<evidence type="ECO:0000256" key="5">
    <source>
        <dbReference type="ARBA" id="ARBA00022898"/>
    </source>
</evidence>
<comment type="subcellular location">
    <subcellularLocation>
        <location evidence="8">Cytoplasm</location>
    </subcellularLocation>
</comment>
<dbReference type="NCBIfam" id="NF000818">
    <property type="entry name" value="PRK00062.1"/>
    <property type="match status" value="1"/>
</dbReference>
<name>A0A1I5WPS6_9BACI</name>
<dbReference type="InterPro" id="IPR015424">
    <property type="entry name" value="PyrdxlP-dep_Trfase"/>
</dbReference>
<dbReference type="PANTHER" id="PTHR43713:SF3">
    <property type="entry name" value="GLUTAMATE-1-SEMIALDEHYDE 2,1-AMINOMUTASE 1, CHLOROPLASTIC-RELATED"/>
    <property type="match status" value="1"/>
</dbReference>
<keyword evidence="8" id="KW-0963">Cytoplasm</keyword>
<dbReference type="InterPro" id="IPR049704">
    <property type="entry name" value="Aminotrans_3_PPA_site"/>
</dbReference>
<dbReference type="Pfam" id="PF00202">
    <property type="entry name" value="Aminotran_3"/>
    <property type="match status" value="1"/>
</dbReference>
<dbReference type="PROSITE" id="PS00600">
    <property type="entry name" value="AA_TRANSFER_CLASS_3"/>
    <property type="match status" value="1"/>
</dbReference>
<comment type="subunit">
    <text evidence="8">Homodimer.</text>
</comment>
<evidence type="ECO:0000256" key="2">
    <source>
        <dbReference type="ARBA" id="ARBA00001933"/>
    </source>
</evidence>
<dbReference type="InterPro" id="IPR005814">
    <property type="entry name" value="Aminotrans_3"/>
</dbReference>
<comment type="pathway">
    <text evidence="3">Porphyrin-containing compound metabolism; protoporphyrin-IX biosynthesis; 5-aminolevulinate from L-glutamyl-tRNA(Glu): step 2/2.</text>
</comment>
<comment type="caution">
    <text evidence="9">The sequence shown here is derived from an EMBL/GenBank/DDBJ whole genome shotgun (WGS) entry which is preliminary data.</text>
</comment>
<evidence type="ECO:0000256" key="8">
    <source>
        <dbReference type="HAMAP-Rule" id="MF_00375"/>
    </source>
</evidence>
<sequence>MRSYEKSKAAFLEAQQLMPGGVNSPVRAFKSVNMDPIFIERGKGSKIYDIDGNEYIDYVLSWGPLIHGHSNDRVIEALKKVTEAGTSFGAPTLVENELAKVVIERVPSIEIVRMVSSGTEATMSALRLARGYTNRNKILKFEGCYHGHGDSLLIKAGSGVATLGLPDSPGVPEGIAQNTITVPYNDIESVRYAFEQFGEDIAGVIVEPVAGNMGVVPPVEGFLEGLRNITNEYSSLLIFDEVMTGFRVDYNCAQGYYGVTPDLTCLGKVIGGGLPVGAYGGKAEIMERVAPSGPIYQAGTLSGNPLAMTGGYETLTQLTPLSYEQFNRKADRLEEGLVSAAKKYDIPFTANRAGSMIGFFFTNEEVINYETAKTSNLEYFATYYREMANEGVFLPPSQFEGMFLSTAHSDGDIEKTIEAAEKAFSRIRG</sequence>
<dbReference type="Proteomes" id="UP000182762">
    <property type="component" value="Unassembled WGS sequence"/>
</dbReference>
<keyword evidence="10" id="KW-1185">Reference proteome</keyword>
<organism evidence="9 10">
    <name type="scientific">Priestia endophytica DSM 13796</name>
    <dbReference type="NCBI Taxonomy" id="1121089"/>
    <lineage>
        <taxon>Bacteria</taxon>
        <taxon>Bacillati</taxon>
        <taxon>Bacillota</taxon>
        <taxon>Bacilli</taxon>
        <taxon>Bacillales</taxon>
        <taxon>Bacillaceae</taxon>
        <taxon>Priestia</taxon>
    </lineage>
</organism>
<evidence type="ECO:0000256" key="1">
    <source>
        <dbReference type="ARBA" id="ARBA00001579"/>
    </source>
</evidence>
<keyword evidence="5 8" id="KW-0663">Pyridoxal phosphate</keyword>
<feature type="modified residue" description="N6-(pyridoxal phosphate)lysine" evidence="8">
    <location>
        <position position="268"/>
    </location>
</feature>
<evidence type="ECO:0000313" key="9">
    <source>
        <dbReference type="EMBL" id="SFQ21729.1"/>
    </source>
</evidence>
<evidence type="ECO:0000256" key="6">
    <source>
        <dbReference type="ARBA" id="ARBA00023235"/>
    </source>
</evidence>
<evidence type="ECO:0000256" key="3">
    <source>
        <dbReference type="ARBA" id="ARBA00004819"/>
    </source>
</evidence>
<proteinExistence type="inferred from homology"/>
<evidence type="ECO:0000313" key="10">
    <source>
        <dbReference type="Proteomes" id="UP000182762"/>
    </source>
</evidence>
<dbReference type="CDD" id="cd00610">
    <property type="entry name" value="OAT_like"/>
    <property type="match status" value="1"/>
</dbReference>
<dbReference type="GeneID" id="93709444"/>
<gene>
    <name evidence="8" type="primary">hemL</name>
    <name evidence="9" type="ORF">SAMN02745910_00678</name>
</gene>
<reference evidence="9 10" key="1">
    <citation type="submission" date="2016-10" db="EMBL/GenBank/DDBJ databases">
        <authorList>
            <person name="Varghese N."/>
            <person name="Submissions S."/>
        </authorList>
    </citation>
    <scope>NUCLEOTIDE SEQUENCE [LARGE SCALE GENOMIC DNA]</scope>
    <source>
        <strain evidence="9 10">DSM 13796</strain>
    </source>
</reference>
<evidence type="ECO:0000256" key="4">
    <source>
        <dbReference type="ARBA" id="ARBA00008981"/>
    </source>
</evidence>
<dbReference type="EC" id="5.4.3.8" evidence="8"/>
<keyword evidence="7 8" id="KW-0627">Porphyrin biosynthesis</keyword>
<dbReference type="RefSeq" id="WP_061802121.1">
    <property type="nucleotide sequence ID" value="NZ_FOXX01000001.1"/>
</dbReference>
<dbReference type="EMBL" id="FOXX01000001">
    <property type="protein sequence ID" value="SFQ21729.1"/>
    <property type="molecule type" value="Genomic_DNA"/>
</dbReference>
<dbReference type="Gene3D" id="3.90.1150.10">
    <property type="entry name" value="Aspartate Aminotransferase, domain 1"/>
    <property type="match status" value="1"/>
</dbReference>
<dbReference type="InterPro" id="IPR015422">
    <property type="entry name" value="PyrdxlP-dep_Trfase_small"/>
</dbReference>
<protein>
    <recommendedName>
        <fullName evidence="8">Glutamate-1-semialdehyde 2,1-aminomutase</fullName>
        <shortName evidence="8">GSA</shortName>
        <ecNumber evidence="8">5.4.3.8</ecNumber>
    </recommendedName>
    <alternativeName>
        <fullName evidence="8">Glutamate-1-semialdehyde aminotransferase</fullName>
        <shortName evidence="8">GSA-AT</shortName>
    </alternativeName>
</protein>
<dbReference type="Gene3D" id="3.40.640.10">
    <property type="entry name" value="Type I PLP-dependent aspartate aminotransferase-like (Major domain)"/>
    <property type="match status" value="1"/>
</dbReference>
<dbReference type="SUPFAM" id="SSF53383">
    <property type="entry name" value="PLP-dependent transferases"/>
    <property type="match status" value="1"/>
</dbReference>
<comment type="similarity">
    <text evidence="4 8">Belongs to the class-III pyridoxal-phosphate-dependent aminotransferase family. HemL subfamily.</text>
</comment>